<dbReference type="NCBIfam" id="TIGR02937">
    <property type="entry name" value="sigma70-ECF"/>
    <property type="match status" value="1"/>
</dbReference>
<evidence type="ECO:0000256" key="3">
    <source>
        <dbReference type="ARBA" id="ARBA00023125"/>
    </source>
</evidence>
<dbReference type="PANTHER" id="PTHR30385:SF7">
    <property type="entry name" value="RNA POLYMERASE SIGMA FACTOR FLIA"/>
    <property type="match status" value="1"/>
</dbReference>
<dbReference type="InterPro" id="IPR012845">
    <property type="entry name" value="RNA_pol_sigma_FliA_WhiG"/>
</dbReference>
<keyword evidence="2" id="KW-0731">Sigma factor</keyword>
<evidence type="ECO:0000256" key="4">
    <source>
        <dbReference type="ARBA" id="ARBA00023163"/>
    </source>
</evidence>
<evidence type="ECO:0000259" key="7">
    <source>
        <dbReference type="Pfam" id="PF04545"/>
    </source>
</evidence>
<feature type="domain" description="RNA polymerase sigma-70 region 4" evidence="7">
    <location>
        <begin position="185"/>
        <end position="233"/>
    </location>
</feature>
<dbReference type="InterPro" id="IPR013325">
    <property type="entry name" value="RNA_pol_sigma_r2"/>
</dbReference>
<dbReference type="Pfam" id="PF04545">
    <property type="entry name" value="Sigma70_r4"/>
    <property type="match status" value="1"/>
</dbReference>
<evidence type="ECO:0000256" key="1">
    <source>
        <dbReference type="ARBA" id="ARBA00023015"/>
    </source>
</evidence>
<dbReference type="Gene3D" id="1.20.140.160">
    <property type="match status" value="1"/>
</dbReference>
<comment type="caution">
    <text evidence="8">The sequence shown here is derived from an EMBL/GenBank/DDBJ whole genome shotgun (WGS) entry which is preliminary data.</text>
</comment>
<dbReference type="InterPro" id="IPR013324">
    <property type="entry name" value="RNA_pol_sigma_r3/r4-like"/>
</dbReference>
<feature type="domain" description="RNA polymerase sigma-70 region 2" evidence="6">
    <location>
        <begin position="25"/>
        <end position="98"/>
    </location>
</feature>
<dbReference type="EC" id="2.7.7.6" evidence="8"/>
<reference evidence="8 9" key="1">
    <citation type="submission" date="2016-04" db="EMBL/GenBank/DDBJ databases">
        <title>ATOL: Assembling a taxonomically balanced genome-scale reconstruction of the evolutionary history of the Enterobacteriaceae.</title>
        <authorList>
            <person name="Plunkett G.III."/>
            <person name="Neeno-Eckwall E.C."/>
            <person name="Glasner J.D."/>
            <person name="Perna N.T."/>
        </authorList>
    </citation>
    <scope>NUCLEOTIDE SEQUENCE [LARGE SCALE GENOMIC DNA]</scope>
    <source>
        <strain evidence="8 9">ATCC 51602</strain>
    </source>
</reference>
<organism evidence="8 9">
    <name type="scientific">Buttiauxella ferragutiae ATCC 51602</name>
    <dbReference type="NCBI Taxonomy" id="1354252"/>
    <lineage>
        <taxon>Bacteria</taxon>
        <taxon>Pseudomonadati</taxon>
        <taxon>Pseudomonadota</taxon>
        <taxon>Gammaproteobacteria</taxon>
        <taxon>Enterobacterales</taxon>
        <taxon>Enterobacteriaceae</taxon>
        <taxon>Buttiauxella</taxon>
    </lineage>
</organism>
<dbReference type="NCBIfam" id="NF005413">
    <property type="entry name" value="PRK06986.1"/>
    <property type="match status" value="1"/>
</dbReference>
<gene>
    <name evidence="8" type="ORF">M976_01953</name>
</gene>
<dbReference type="Gene3D" id="1.10.1740.10">
    <property type="match status" value="1"/>
</dbReference>
<dbReference type="InterPro" id="IPR007630">
    <property type="entry name" value="RNA_pol_sigma70_r4"/>
</dbReference>
<name>A0ABX2W927_9ENTR</name>
<dbReference type="InterPro" id="IPR007627">
    <property type="entry name" value="RNA_pol_sigma70_r2"/>
</dbReference>
<dbReference type="InterPro" id="IPR014284">
    <property type="entry name" value="RNA_pol_sigma-70_dom"/>
</dbReference>
<protein>
    <submittedName>
        <fullName evidence="8">RNA polymerase sigma factor</fullName>
        <ecNumber evidence="8">2.7.7.6</ecNumber>
    </submittedName>
</protein>
<dbReference type="PANTHER" id="PTHR30385">
    <property type="entry name" value="SIGMA FACTOR F FLAGELLAR"/>
    <property type="match status" value="1"/>
</dbReference>
<proteinExistence type="predicted"/>
<keyword evidence="9" id="KW-1185">Reference proteome</keyword>
<dbReference type="RefSeq" id="WP_133522916.1">
    <property type="nucleotide sequence ID" value="NZ_LXEQ01000033.1"/>
</dbReference>
<dbReference type="Pfam" id="PF04542">
    <property type="entry name" value="Sigma70_r2"/>
    <property type="match status" value="1"/>
</dbReference>
<dbReference type="NCBIfam" id="TIGR02479">
    <property type="entry name" value="FliA_WhiG"/>
    <property type="match status" value="1"/>
</dbReference>
<keyword evidence="8" id="KW-0808">Transferase</keyword>
<evidence type="ECO:0000313" key="9">
    <source>
        <dbReference type="Proteomes" id="UP000078407"/>
    </source>
</evidence>
<evidence type="ECO:0000259" key="6">
    <source>
        <dbReference type="Pfam" id="PF04542"/>
    </source>
</evidence>
<dbReference type="SUPFAM" id="SSF88659">
    <property type="entry name" value="Sigma3 and sigma4 domains of RNA polymerase sigma factors"/>
    <property type="match status" value="2"/>
</dbReference>
<keyword evidence="4" id="KW-0804">Transcription</keyword>
<evidence type="ECO:0000313" key="8">
    <source>
        <dbReference type="EMBL" id="OAT28114.1"/>
    </source>
</evidence>
<accession>A0ABX2W927</accession>
<evidence type="ECO:0000256" key="2">
    <source>
        <dbReference type="ARBA" id="ARBA00023082"/>
    </source>
</evidence>
<dbReference type="SUPFAM" id="SSF88946">
    <property type="entry name" value="Sigma2 domain of RNA polymerase sigma factors"/>
    <property type="match status" value="1"/>
</dbReference>
<dbReference type="InterPro" id="IPR007624">
    <property type="entry name" value="RNA_pol_sigma70_r3"/>
</dbReference>
<keyword evidence="8" id="KW-0548">Nucleotidyltransferase</keyword>
<keyword evidence="1" id="KW-0805">Transcription regulation</keyword>
<dbReference type="Pfam" id="PF04539">
    <property type="entry name" value="Sigma70_r3"/>
    <property type="match status" value="1"/>
</dbReference>
<dbReference type="Proteomes" id="UP000078407">
    <property type="component" value="Unassembled WGS sequence"/>
</dbReference>
<keyword evidence="3" id="KW-0238">DNA-binding</keyword>
<dbReference type="GO" id="GO:0003899">
    <property type="term" value="F:DNA-directed RNA polymerase activity"/>
    <property type="evidence" value="ECO:0007669"/>
    <property type="project" value="UniProtKB-EC"/>
</dbReference>
<evidence type="ECO:0000259" key="5">
    <source>
        <dbReference type="Pfam" id="PF04539"/>
    </source>
</evidence>
<dbReference type="EMBL" id="LXEQ01000033">
    <property type="protein sequence ID" value="OAT28114.1"/>
    <property type="molecule type" value="Genomic_DNA"/>
</dbReference>
<feature type="domain" description="RNA polymerase sigma-70 region 3" evidence="5">
    <location>
        <begin position="107"/>
        <end position="148"/>
    </location>
</feature>
<sequence length="243" mass="28303">MPMFATSNTAFFEQLQERKNIESNLLRQYLPLVHKLVNQLRSHAGPVMGREDMVQLGLMALLDALRRYPGQLDDGFMIYCKQKIRGSILDELRRLDWRSRSVRQEAHRLNDITRQLTQRLGRSPKPDELVEEMGITADELRTLEQDTHANTLQSLETLLEQEPHYHPAGRDTTEVLDKQRWLGQALAQLPEPDRLVLSLYYQHELNMKEIAAVMQRTEARVCQLHKQAVSRLQAILQNEMELN</sequence>